<dbReference type="InterPro" id="IPR051396">
    <property type="entry name" value="Bact_Antivir_Def_Nuclease"/>
</dbReference>
<dbReference type="RefSeq" id="WP_364591522.1">
    <property type="nucleotide sequence ID" value="NZ_JBFAQK010000011.1"/>
</dbReference>
<organism evidence="2 3">
    <name type="scientific">Streptomyces kurssanovii</name>
    <dbReference type="NCBI Taxonomy" id="67312"/>
    <lineage>
        <taxon>Bacteria</taxon>
        <taxon>Bacillati</taxon>
        <taxon>Actinomycetota</taxon>
        <taxon>Actinomycetes</taxon>
        <taxon>Kitasatosporales</taxon>
        <taxon>Streptomycetaceae</taxon>
        <taxon>Streptomyces</taxon>
    </lineage>
</organism>
<dbReference type="Proteomes" id="UP001552521">
    <property type="component" value="Unassembled WGS sequence"/>
</dbReference>
<dbReference type="InterPro" id="IPR003593">
    <property type="entry name" value="AAA+_ATPase"/>
</dbReference>
<evidence type="ECO:0000259" key="1">
    <source>
        <dbReference type="SMART" id="SM00382"/>
    </source>
</evidence>
<dbReference type="InterPro" id="IPR038729">
    <property type="entry name" value="Rad50/SbcC_AAA"/>
</dbReference>
<dbReference type="PANTHER" id="PTHR43581">
    <property type="entry name" value="ATP/GTP PHOSPHATASE"/>
    <property type="match status" value="1"/>
</dbReference>
<feature type="domain" description="AAA+ ATPase" evidence="1">
    <location>
        <begin position="48"/>
        <end position="305"/>
    </location>
</feature>
<protein>
    <submittedName>
        <fullName evidence="2">AAA family ATPase</fullName>
    </submittedName>
</protein>
<gene>
    <name evidence="2" type="ORF">AB0K36_11250</name>
</gene>
<dbReference type="Pfam" id="PF13304">
    <property type="entry name" value="AAA_21"/>
    <property type="match status" value="1"/>
</dbReference>
<reference evidence="2 3" key="1">
    <citation type="submission" date="2024-06" db="EMBL/GenBank/DDBJ databases">
        <title>The Natural Products Discovery Center: Release of the First 8490 Sequenced Strains for Exploring Actinobacteria Biosynthetic Diversity.</title>
        <authorList>
            <person name="Kalkreuter E."/>
            <person name="Kautsar S.A."/>
            <person name="Yang D."/>
            <person name="Bader C.D."/>
            <person name="Teijaro C.N."/>
            <person name="Fluegel L."/>
            <person name="Davis C.M."/>
            <person name="Simpson J.R."/>
            <person name="Lauterbach L."/>
            <person name="Steele A.D."/>
            <person name="Gui C."/>
            <person name="Meng S."/>
            <person name="Li G."/>
            <person name="Viehrig K."/>
            <person name="Ye F."/>
            <person name="Su P."/>
            <person name="Kiefer A.F."/>
            <person name="Nichols A."/>
            <person name="Cepeda A.J."/>
            <person name="Yan W."/>
            <person name="Fan B."/>
            <person name="Jiang Y."/>
            <person name="Adhikari A."/>
            <person name="Zheng C.-J."/>
            <person name="Schuster L."/>
            <person name="Cowan T.M."/>
            <person name="Smanski M.J."/>
            <person name="Chevrette M.G."/>
            <person name="De Carvalho L.P.S."/>
            <person name="Shen B."/>
        </authorList>
    </citation>
    <scope>NUCLEOTIDE SEQUENCE [LARGE SCALE GENOMIC DNA]</scope>
    <source>
        <strain evidence="2 3">NPDC049344</strain>
    </source>
</reference>
<dbReference type="InterPro" id="IPR003959">
    <property type="entry name" value="ATPase_AAA_core"/>
</dbReference>
<dbReference type="PANTHER" id="PTHR43581:SF2">
    <property type="entry name" value="EXCINUCLEASE ATPASE SUBUNIT"/>
    <property type="match status" value="1"/>
</dbReference>
<dbReference type="InterPro" id="IPR027417">
    <property type="entry name" value="P-loop_NTPase"/>
</dbReference>
<dbReference type="EMBL" id="JBFAQK010000011">
    <property type="protein sequence ID" value="MEV4681340.1"/>
    <property type="molecule type" value="Genomic_DNA"/>
</dbReference>
<evidence type="ECO:0000313" key="2">
    <source>
        <dbReference type="EMBL" id="MEV4681340.1"/>
    </source>
</evidence>
<dbReference type="Pfam" id="PF13476">
    <property type="entry name" value="AAA_23"/>
    <property type="match status" value="1"/>
</dbReference>
<dbReference type="SMART" id="SM00382">
    <property type="entry name" value="AAA"/>
    <property type="match status" value="1"/>
</dbReference>
<accession>A0ABV3HS01</accession>
<proteinExistence type="predicted"/>
<evidence type="ECO:0000313" key="3">
    <source>
        <dbReference type="Proteomes" id="UP001552521"/>
    </source>
</evidence>
<name>A0ABV3HS01_9ACTN</name>
<dbReference type="SUPFAM" id="SSF52540">
    <property type="entry name" value="P-loop containing nucleoside triphosphate hydrolases"/>
    <property type="match status" value="1"/>
</dbReference>
<dbReference type="Gene3D" id="3.40.50.300">
    <property type="entry name" value="P-loop containing nucleotide triphosphate hydrolases"/>
    <property type="match status" value="2"/>
</dbReference>
<keyword evidence="3" id="KW-1185">Reference proteome</keyword>
<comment type="caution">
    <text evidence="2">The sequence shown here is derived from an EMBL/GenBank/DDBJ whole genome shotgun (WGS) entry which is preliminary data.</text>
</comment>
<sequence>MADYRSEVRQSVITDLETKVSKENYGKYLKRLTLRKLRGFTDREVTFEFPVTALVGPNGGGKTTVLGAAALAYKSVAPGRFFAKSGKYDASMQNWSIEYEIIDKELNPRLSVSRTASFKQLKWNRTAPEREVLVFGVERTVPATERSNFKVAIGGSFAAVREVTLAPEVAEHATKILAKPIKGFQQLYVDAAGKVKLFSGLTPQGDGYSEFHFGAGEASVIRIVAGVEAASPGAMIFIEEIENGLHPVATQRMVEYLIGVAHRKSCQVIFTTHSNDALAPLPSKAIWAAYLGNVIQGKLDVKALRTITGQIEAKLAIFVEDDFAELMVTTALRSHGGVELDEVKVHAMGGADPAIKVNAHHNIDPTCTYPSICILDGDQFERANPDEGIFALPGASSPEAHVLNRVLSCLDEEAGRLAVALHLGLHDQERVKKVVKERALTNWDRHMVWEQIGGDLDFTSGHIVKSAFLTTWAHKFPEEVKALVEAIGDKLPRRDSNQP</sequence>